<dbReference type="PRINTS" id="PR00024">
    <property type="entry name" value="HOMEOBOX"/>
</dbReference>
<dbReference type="PANTHER" id="PTHR24334">
    <property type="entry name" value="HOMEOBOX PROTEIN GBX"/>
    <property type="match status" value="1"/>
</dbReference>
<feature type="domain" description="Homeobox" evidence="9">
    <location>
        <begin position="259"/>
        <end position="319"/>
    </location>
</feature>
<feature type="compositionally biased region" description="Low complexity" evidence="8">
    <location>
        <begin position="241"/>
        <end position="259"/>
    </location>
</feature>
<reference evidence="11" key="3">
    <citation type="submission" date="2025-05" db="UniProtKB">
        <authorList>
            <consortium name="RefSeq"/>
        </authorList>
    </citation>
    <scope>NUCLEOTIDE SEQUENCE [LARGE SCALE GENOMIC DNA]</scope>
    <source>
        <strain evidence="11">DH4</strain>
    </source>
</reference>
<reference evidence="12" key="2">
    <citation type="submission" date="2025-04" db="UniProtKB">
        <authorList>
            <consortium name="RefSeq"/>
        </authorList>
    </citation>
    <scope>IDENTIFICATION</scope>
    <source>
        <strain evidence="12">DH4</strain>
        <tissue evidence="12">Whole body</tissue>
    </source>
</reference>
<dbReference type="Pfam" id="PF00046">
    <property type="entry name" value="Homeodomain"/>
    <property type="match status" value="1"/>
</dbReference>
<dbReference type="GO" id="GO:0000977">
    <property type="term" value="F:RNA polymerase II transcription regulatory region sequence-specific DNA binding"/>
    <property type="evidence" value="ECO:0007669"/>
    <property type="project" value="TreeGrafter"/>
</dbReference>
<dbReference type="PANTHER" id="PTHR24334:SF0">
    <property type="entry name" value="HOMEOBOX PROTEIN UNPLUGGED"/>
    <property type="match status" value="1"/>
</dbReference>
<dbReference type="GO" id="GO:0000981">
    <property type="term" value="F:DNA-binding transcription factor activity, RNA polymerase II-specific"/>
    <property type="evidence" value="ECO:0007669"/>
    <property type="project" value="InterPro"/>
</dbReference>
<evidence type="ECO:0000256" key="8">
    <source>
        <dbReference type="SAM" id="MobiDB-lite"/>
    </source>
</evidence>
<feature type="compositionally biased region" description="Acidic residues" evidence="8">
    <location>
        <begin position="1"/>
        <end position="10"/>
    </location>
</feature>
<dbReference type="InterPro" id="IPR020479">
    <property type="entry name" value="HD_metazoa"/>
</dbReference>
<protein>
    <recommendedName>
        <fullName evidence="5">Homeobox protein unplugged</fullName>
    </recommendedName>
</protein>
<sequence length="453" mass="47720">MDSNVEETELDVGSATDELESSIGDSKLQRRPTPKPFTIESLIGNCGTQKGNCDSGSQGERVNENEEDSDRDREYLYQRHYLATAAASALPPGFGVPLGLYGAWLPMRMYGSGGTSGVPMLPAHTSASYPSHQDLYQNRLSQHLGPNHLQGAAYPTPCHRGSNNRGSTSFTDSEDDGSIDSPASPAHDLSKSRHGSENGRASADSEDEGGGLSVTGEGHDATDTMSSNASSNVSPGGSLENGQGTSTSNGSSNNNSNNNKARRRRTAFTSEQLLELEREFHAKKYLSLTERSHIAHALKLSEVQVKIWFQNRRAKWKRVKAGLSGGGVGSGANSLATPGVSNRHNGAAGQHSGNGTRIVVPIPVHVSRLAVRSHHHHLEKCARPPRVRPTVENPASSSSSSVLGDALGLVNSSINLNGQVQGPLSSGVGIGVGVGLRAFTVPSHRGGLSSSGR</sequence>
<dbReference type="CTD" id="35942"/>
<keyword evidence="2 6" id="KW-0238">DNA-binding</keyword>
<accession>A0A8B6XCT3</accession>
<dbReference type="GeneID" id="725495"/>
<dbReference type="OrthoDB" id="6159439at2759"/>
<evidence type="ECO:0000256" key="3">
    <source>
        <dbReference type="ARBA" id="ARBA00023155"/>
    </source>
</evidence>
<gene>
    <name evidence="12" type="primary">LOC725495</name>
</gene>
<evidence type="ECO:0000256" key="7">
    <source>
        <dbReference type="RuleBase" id="RU000682"/>
    </source>
</evidence>
<evidence type="ECO:0000313" key="11">
    <source>
        <dbReference type="Proteomes" id="UP000005203"/>
    </source>
</evidence>
<keyword evidence="3 6" id="KW-0371">Homeobox</keyword>
<dbReference type="EnsemblMetazoa" id="XM_001121332">
    <property type="protein sequence ID" value="XP_001121332"/>
    <property type="gene ID" value="LOC725495"/>
</dbReference>
<feature type="region of interest" description="Disordered" evidence="8">
    <location>
        <begin position="1"/>
        <end position="71"/>
    </location>
</feature>
<feature type="compositionally biased region" description="Polar residues" evidence="8">
    <location>
        <begin position="161"/>
        <end position="171"/>
    </location>
</feature>
<dbReference type="AlphaFoldDB" id="A0A7M7FYS6"/>
<feature type="compositionally biased region" description="Polar residues" evidence="8">
    <location>
        <begin position="223"/>
        <end position="235"/>
    </location>
</feature>
<dbReference type="InterPro" id="IPR001356">
    <property type="entry name" value="HD"/>
</dbReference>
<dbReference type="GO" id="GO:0005634">
    <property type="term" value="C:nucleus"/>
    <property type="evidence" value="ECO:0007669"/>
    <property type="project" value="UniProtKB-SubCell"/>
</dbReference>
<dbReference type="Gene3D" id="1.10.10.60">
    <property type="entry name" value="Homeodomain-like"/>
    <property type="match status" value="1"/>
</dbReference>
<dbReference type="InterPro" id="IPR009057">
    <property type="entry name" value="Homeodomain-like_sf"/>
</dbReference>
<name>A0A7M7FYS6_APIME</name>
<evidence type="ECO:0000259" key="9">
    <source>
        <dbReference type="PROSITE" id="PS50071"/>
    </source>
</evidence>
<feature type="DNA-binding region" description="Homeobox" evidence="6">
    <location>
        <begin position="261"/>
        <end position="320"/>
    </location>
</feature>
<dbReference type="KEGG" id="ame:725495"/>
<evidence type="ECO:0000256" key="5">
    <source>
        <dbReference type="ARBA" id="ARBA00068822"/>
    </source>
</evidence>
<dbReference type="InterPro" id="IPR042982">
    <property type="entry name" value="GBX-1/2"/>
</dbReference>
<organism evidence="10">
    <name type="scientific">Apis mellifera</name>
    <name type="common">Honeybee</name>
    <dbReference type="NCBI Taxonomy" id="7460"/>
    <lineage>
        <taxon>Eukaryota</taxon>
        <taxon>Metazoa</taxon>
        <taxon>Ecdysozoa</taxon>
        <taxon>Arthropoda</taxon>
        <taxon>Hexapoda</taxon>
        <taxon>Insecta</taxon>
        <taxon>Pterygota</taxon>
        <taxon>Neoptera</taxon>
        <taxon>Endopterygota</taxon>
        <taxon>Hymenoptera</taxon>
        <taxon>Apocrita</taxon>
        <taxon>Aculeata</taxon>
        <taxon>Apoidea</taxon>
        <taxon>Anthophila</taxon>
        <taxon>Apidae</taxon>
        <taxon>Apis</taxon>
    </lineage>
</organism>
<dbReference type="SUPFAM" id="SSF46689">
    <property type="entry name" value="Homeodomain-like"/>
    <property type="match status" value="1"/>
</dbReference>
<feature type="compositionally biased region" description="Basic and acidic residues" evidence="8">
    <location>
        <begin position="188"/>
        <end position="197"/>
    </location>
</feature>
<keyword evidence="11" id="KW-1185">Reference proteome</keyword>
<comment type="subcellular location">
    <subcellularLocation>
        <location evidence="1 6 7">Nucleus</location>
    </subcellularLocation>
</comment>
<dbReference type="PROSITE" id="PS00027">
    <property type="entry name" value="HOMEOBOX_1"/>
    <property type="match status" value="1"/>
</dbReference>
<dbReference type="Proteomes" id="UP000005203">
    <property type="component" value="Linkage group LG1"/>
</dbReference>
<dbReference type="GO" id="GO:0051960">
    <property type="term" value="P:regulation of nervous system development"/>
    <property type="evidence" value="ECO:0007669"/>
    <property type="project" value="TreeGrafter"/>
</dbReference>
<dbReference type="InterPro" id="IPR017970">
    <property type="entry name" value="Homeobox_CS"/>
</dbReference>
<dbReference type="PROSITE" id="PS50071">
    <property type="entry name" value="HOMEOBOX_2"/>
    <property type="match status" value="1"/>
</dbReference>
<feature type="region of interest" description="Disordered" evidence="8">
    <location>
        <begin position="145"/>
        <end position="264"/>
    </location>
</feature>
<evidence type="ECO:0000256" key="6">
    <source>
        <dbReference type="PROSITE-ProRule" id="PRU00108"/>
    </source>
</evidence>
<dbReference type="SMART" id="SM00389">
    <property type="entry name" value="HOX"/>
    <property type="match status" value="1"/>
</dbReference>
<accession>A0A7M7FYS6</accession>
<feature type="compositionally biased region" description="Polar residues" evidence="8">
    <location>
        <begin position="46"/>
        <end position="58"/>
    </location>
</feature>
<keyword evidence="4 6" id="KW-0539">Nucleus</keyword>
<proteinExistence type="predicted"/>
<dbReference type="RefSeq" id="XP_001121332.3">
    <property type="nucleotide sequence ID" value="XM_001121332.5"/>
</dbReference>
<evidence type="ECO:0000313" key="10">
    <source>
        <dbReference type="EnsemblMetazoa" id="XP_001121332"/>
    </source>
</evidence>
<dbReference type="FunFam" id="1.10.10.60:FF:000360">
    <property type="entry name" value="Gastrulation brain homeobox"/>
    <property type="match status" value="1"/>
</dbReference>
<evidence type="ECO:0000256" key="4">
    <source>
        <dbReference type="ARBA" id="ARBA00023242"/>
    </source>
</evidence>
<evidence type="ECO:0000256" key="1">
    <source>
        <dbReference type="ARBA" id="ARBA00004123"/>
    </source>
</evidence>
<evidence type="ECO:0000256" key="2">
    <source>
        <dbReference type="ARBA" id="ARBA00023125"/>
    </source>
</evidence>
<evidence type="ECO:0000313" key="12">
    <source>
        <dbReference type="RefSeq" id="XP_001121332.3"/>
    </source>
</evidence>
<reference evidence="10" key="1">
    <citation type="submission" date="2021-01" db="UniProtKB">
        <authorList>
            <consortium name="EnsemblMetazoa"/>
        </authorList>
    </citation>
    <scope>IDENTIFICATION</scope>
    <source>
        <strain evidence="10">DH4</strain>
    </source>
</reference>
<dbReference type="CDD" id="cd00086">
    <property type="entry name" value="homeodomain"/>
    <property type="match status" value="1"/>
</dbReference>